<dbReference type="Proteomes" id="UP000001919">
    <property type="component" value="Chromosome"/>
</dbReference>
<dbReference type="eggNOG" id="COG3307">
    <property type="taxonomic scope" value="Bacteria"/>
</dbReference>
<evidence type="ECO:0000313" key="3">
    <source>
        <dbReference type="Proteomes" id="UP000001919"/>
    </source>
</evidence>
<feature type="transmembrane region" description="Helical" evidence="1">
    <location>
        <begin position="183"/>
        <end position="206"/>
    </location>
</feature>
<dbReference type="STRING" id="446465.Bfae_02890"/>
<keyword evidence="3" id="KW-1185">Reference proteome</keyword>
<dbReference type="EMBL" id="CP001643">
    <property type="protein sequence ID" value="ACU84165.1"/>
    <property type="molecule type" value="Genomic_DNA"/>
</dbReference>
<feature type="transmembrane region" description="Helical" evidence="1">
    <location>
        <begin position="128"/>
        <end position="149"/>
    </location>
</feature>
<feature type="transmembrane region" description="Helical" evidence="1">
    <location>
        <begin position="376"/>
        <end position="398"/>
    </location>
</feature>
<dbReference type="OrthoDB" id="3253728at2"/>
<sequence length="442" mass="46059">MTMGAPSALLALGALASAVIGLFVLRAMPRMGFVLWTCVAFLIPVWVGVTLGFFWSAITVLTVALIVVNARMVPLLPVDGMMAGFAALVLGLQLAGGVTLGDAVTAMLEWVIPYTWGRIVLARVSTRWVTSVITALACIAAVLALIEFLTSYNPFVLIPGSEPLYSAWNTLQERGGILRAEGAFGHSIALGAVLAMSSAFAFAAPWRVVPKTLAVALIVAGTVVTFSRAGLITLVLTVVLSIVLLPGVSRRFRVIATVVGVAGAVIALPVVGSVLESAGDEAAGSAGYRTDLLVLLGQVRLFGNPGEWQTLVTGDFYLGYFARSIDNALMLSLLRYGAVPAILAFGVIVIAALLILRREGRSPAAVAVAGQLPSLVVVALITQYGALLWFCVGLALAWRWGRQSEGGTVSPAADQRVVMGTVNQATRGLSTDVSRRAGGGAS</sequence>
<dbReference type="AlphaFoldDB" id="C7MGH4"/>
<evidence type="ECO:0000313" key="2">
    <source>
        <dbReference type="EMBL" id="ACU84165.1"/>
    </source>
</evidence>
<organism evidence="2 3">
    <name type="scientific">Brachybacterium faecium (strain ATCC 43885 / DSM 4810 / JCM 11609 / LMG 19847 / NBRC 14762 / NCIMB 9860 / 6-10)</name>
    <dbReference type="NCBI Taxonomy" id="446465"/>
    <lineage>
        <taxon>Bacteria</taxon>
        <taxon>Bacillati</taxon>
        <taxon>Actinomycetota</taxon>
        <taxon>Actinomycetes</taxon>
        <taxon>Micrococcales</taxon>
        <taxon>Dermabacteraceae</taxon>
        <taxon>Brachybacterium</taxon>
    </lineage>
</organism>
<feature type="transmembrane region" description="Helical" evidence="1">
    <location>
        <begin position="85"/>
        <end position="108"/>
    </location>
</feature>
<keyword evidence="1" id="KW-1133">Transmembrane helix</keyword>
<keyword evidence="1" id="KW-0472">Membrane</keyword>
<gene>
    <name evidence="2" type="ordered locus">Bfae_02890</name>
</gene>
<feature type="transmembrane region" description="Helical" evidence="1">
    <location>
        <begin position="6"/>
        <end position="24"/>
    </location>
</feature>
<dbReference type="HOGENOM" id="CLU_606497_0_0_11"/>
<evidence type="ECO:0000256" key="1">
    <source>
        <dbReference type="SAM" id="Phobius"/>
    </source>
</evidence>
<proteinExistence type="predicted"/>
<accession>C7MGH4</accession>
<keyword evidence="1" id="KW-0812">Transmembrane</keyword>
<dbReference type="KEGG" id="bfa:Bfae_02890"/>
<feature type="transmembrane region" description="Helical" evidence="1">
    <location>
        <begin position="333"/>
        <end position="356"/>
    </location>
</feature>
<name>C7MGH4_BRAFD</name>
<protein>
    <submittedName>
        <fullName evidence="2">Uncharacterized protein</fullName>
    </submittedName>
</protein>
<reference evidence="2 3" key="1">
    <citation type="journal article" date="2009" name="Stand. Genomic Sci.">
        <title>Complete genome sequence of Brachybacterium faecium type strain (Schefferle 6-10).</title>
        <authorList>
            <person name="Lapidus A."/>
            <person name="Pukall R."/>
            <person name="Labuttii K."/>
            <person name="Copeland A."/>
            <person name="Del Rio T.G."/>
            <person name="Nolan M."/>
            <person name="Chen F."/>
            <person name="Lucas S."/>
            <person name="Tice H."/>
            <person name="Cheng J.F."/>
            <person name="Bruce D."/>
            <person name="Goodwin L."/>
            <person name="Pitluck S."/>
            <person name="Rohde M."/>
            <person name="Goker M."/>
            <person name="Pati A."/>
            <person name="Ivanova N."/>
            <person name="Mavrommatis K."/>
            <person name="Chen A."/>
            <person name="Palaniappan K."/>
            <person name="D'haeseleer P."/>
            <person name="Chain P."/>
            <person name="Bristow J."/>
            <person name="Eisen J.A."/>
            <person name="Markowitz V."/>
            <person name="Hugenholtz P."/>
            <person name="Kyrpides N.C."/>
            <person name="Klenk H.P."/>
        </authorList>
    </citation>
    <scope>NUCLEOTIDE SEQUENCE [LARGE SCALE GENOMIC DNA]</scope>
    <source>
        <strain evidence="3">ATCC 43885 / DSM 4810 / JCM 11609 / LMG 19847 / NBRC 14762 / NCIMB 9860 / 6-10</strain>
    </source>
</reference>
<feature type="transmembrane region" description="Helical" evidence="1">
    <location>
        <begin position="212"/>
        <end position="245"/>
    </location>
</feature>
<feature type="transmembrane region" description="Helical" evidence="1">
    <location>
        <begin position="31"/>
        <end position="47"/>
    </location>
</feature>
<feature type="transmembrane region" description="Helical" evidence="1">
    <location>
        <begin position="252"/>
        <end position="271"/>
    </location>
</feature>